<protein>
    <recommendedName>
        <fullName evidence="1">GmrSD restriction endonucleases N-terminal domain-containing protein</fullName>
    </recommendedName>
</protein>
<evidence type="ECO:0000259" key="1">
    <source>
        <dbReference type="Pfam" id="PF03235"/>
    </source>
</evidence>
<gene>
    <name evidence="2" type="ORF">J2W61_002282</name>
</gene>
<reference evidence="2" key="1">
    <citation type="submission" date="2023-07" db="EMBL/GenBank/DDBJ databases">
        <title>Sorghum-associated microbial communities from plants grown in Nebraska, USA.</title>
        <authorList>
            <person name="Schachtman D."/>
        </authorList>
    </citation>
    <scope>NUCLEOTIDE SEQUENCE</scope>
    <source>
        <strain evidence="2">1457</strain>
    </source>
</reference>
<evidence type="ECO:0000313" key="2">
    <source>
        <dbReference type="EMBL" id="MDR6702454.1"/>
    </source>
</evidence>
<dbReference type="PANTHER" id="PTHR39639">
    <property type="entry name" value="CHROMOSOME 16, WHOLE GENOME SHOTGUN SEQUENCE"/>
    <property type="match status" value="1"/>
</dbReference>
<sequence>MKSFDSRTYSINDFVEWDNQKQLVLNPIFQRRAVWSEKAKSYLIDTILRGKPIPKVFIRQRLNVTTKQSIREVVDGQQRLRTILSYVKDGFALARGQHPEFGGMRFSQLPEEAQAQFLSFEIAVDLLINLPDSEILDIFARLNSYAVVLNDQEKINAAHFGPFKVLADKIAFEYNEFWRAQDIVSAVQILRMQEVNLVADILIAMIEGIKSKKQIKRYYGTYEKDFPHDTLELEEHFRDVMDTISKLFPEGLKESEFRRNHLFYSLFTAVYHCLYGLPEFDFNNQPVPRVSLATEAEIERARNGLDVVTELFSAEPGELQGQAAQFLQDSRRATTDEAVRERRTRYLLDLMNMDFMG</sequence>
<dbReference type="PANTHER" id="PTHR39639:SF1">
    <property type="entry name" value="DUF262 DOMAIN-CONTAINING PROTEIN"/>
    <property type="match status" value="1"/>
</dbReference>
<dbReference type="Pfam" id="PF03235">
    <property type="entry name" value="GmrSD_N"/>
    <property type="match status" value="1"/>
</dbReference>
<dbReference type="RefSeq" id="WP_209688964.1">
    <property type="nucleotide sequence ID" value="NZ_JAGIPM010000001.1"/>
</dbReference>
<feature type="domain" description="GmrSD restriction endonucleases N-terminal" evidence="1">
    <location>
        <begin position="19"/>
        <end position="160"/>
    </location>
</feature>
<proteinExistence type="predicted"/>
<dbReference type="Proteomes" id="UP001265315">
    <property type="component" value="Unassembled WGS sequence"/>
</dbReference>
<comment type="caution">
    <text evidence="2">The sequence shown here is derived from an EMBL/GenBank/DDBJ whole genome shotgun (WGS) entry which is preliminary data.</text>
</comment>
<dbReference type="AlphaFoldDB" id="A0AAW8LTS4"/>
<dbReference type="EMBL" id="JAVDSW010000001">
    <property type="protein sequence ID" value="MDR6702454.1"/>
    <property type="molecule type" value="Genomic_DNA"/>
</dbReference>
<accession>A0AAW8LTS4</accession>
<evidence type="ECO:0000313" key="3">
    <source>
        <dbReference type="Proteomes" id="UP001265315"/>
    </source>
</evidence>
<name>A0AAW8LTS4_AGRTU</name>
<dbReference type="InterPro" id="IPR004919">
    <property type="entry name" value="GmrSD_N"/>
</dbReference>
<organism evidence="2 3">
    <name type="scientific">Agrobacterium tumefaciens</name>
    <dbReference type="NCBI Taxonomy" id="358"/>
    <lineage>
        <taxon>Bacteria</taxon>
        <taxon>Pseudomonadati</taxon>
        <taxon>Pseudomonadota</taxon>
        <taxon>Alphaproteobacteria</taxon>
        <taxon>Hyphomicrobiales</taxon>
        <taxon>Rhizobiaceae</taxon>
        <taxon>Rhizobium/Agrobacterium group</taxon>
        <taxon>Agrobacterium</taxon>
        <taxon>Agrobacterium tumefaciens complex</taxon>
    </lineage>
</organism>